<dbReference type="InterPro" id="IPR003730">
    <property type="entry name" value="Cu_polyphenol_OxRdtase"/>
</dbReference>
<evidence type="ECO:0000256" key="15">
    <source>
        <dbReference type="ARBA" id="ARBA00049893"/>
    </source>
</evidence>
<dbReference type="FunFam" id="3.60.140.10:FF:000003">
    <property type="entry name" value="Polyphenol oxidase"/>
    <property type="match status" value="1"/>
</dbReference>
<keyword evidence="12" id="KW-0186">Copper</keyword>
<evidence type="ECO:0000256" key="5">
    <source>
        <dbReference type="ARBA" id="ARBA00007353"/>
    </source>
</evidence>
<dbReference type="PANTHER" id="PTHR30616">
    <property type="entry name" value="UNCHARACTERIZED PROTEIN YFIH"/>
    <property type="match status" value="1"/>
</dbReference>
<dbReference type="InterPro" id="IPR038371">
    <property type="entry name" value="Cu_polyphenol_OxRdtase_sf"/>
</dbReference>
<comment type="catalytic activity">
    <reaction evidence="1">
        <text>inosine + phosphate = alpha-D-ribose 1-phosphate + hypoxanthine</text>
        <dbReference type="Rhea" id="RHEA:27646"/>
        <dbReference type="ChEBI" id="CHEBI:17368"/>
        <dbReference type="ChEBI" id="CHEBI:17596"/>
        <dbReference type="ChEBI" id="CHEBI:43474"/>
        <dbReference type="ChEBI" id="CHEBI:57720"/>
        <dbReference type="EC" id="2.4.2.1"/>
    </reaction>
    <physiologicalReaction direction="left-to-right" evidence="1">
        <dbReference type="Rhea" id="RHEA:27647"/>
    </physiologicalReaction>
</comment>
<evidence type="ECO:0000313" key="18">
    <source>
        <dbReference type="Proteomes" id="UP000198923"/>
    </source>
</evidence>
<protein>
    <recommendedName>
        <fullName evidence="16">Purine nucleoside phosphorylase</fullName>
    </recommendedName>
</protein>
<sequence length="258" mass="26754">MDSVPTVPTVPAAPMRAVTLGGRVRAAVTVRSGGVSAPPYGTRNLGGAVGDDPAAVRANREATARELGLSPDRVVFMRQVHGKDVRYVTEPFPDGDTPALDAVFTDRPGLALAALVADCVPVLLADPGAGLVGAAHSGRPGTLLGVVPALVAAMAARGAEPSRMAALIGPSACGACYEVPAGMRDEVAAAVPETHSRTRHGTPALDVRAGVAAQLRRAGLTDIRHDARCTMESPELYSYRRDRTTGRFAAYIWLDTSL</sequence>
<evidence type="ECO:0000256" key="8">
    <source>
        <dbReference type="ARBA" id="ARBA00022723"/>
    </source>
</evidence>
<keyword evidence="10" id="KW-0862">Zinc</keyword>
<dbReference type="CDD" id="cd16833">
    <property type="entry name" value="YfiH"/>
    <property type="match status" value="1"/>
</dbReference>
<evidence type="ECO:0000256" key="4">
    <source>
        <dbReference type="ARBA" id="ARBA00003215"/>
    </source>
</evidence>
<evidence type="ECO:0000256" key="3">
    <source>
        <dbReference type="ARBA" id="ARBA00001973"/>
    </source>
</evidence>
<dbReference type="Pfam" id="PF02578">
    <property type="entry name" value="Cu-oxidase_4"/>
    <property type="match status" value="1"/>
</dbReference>
<evidence type="ECO:0000256" key="14">
    <source>
        <dbReference type="ARBA" id="ARBA00048968"/>
    </source>
</evidence>
<reference evidence="17 18" key="1">
    <citation type="submission" date="2016-10" db="EMBL/GenBank/DDBJ databases">
        <authorList>
            <person name="de Groot N.N."/>
        </authorList>
    </citation>
    <scope>NUCLEOTIDE SEQUENCE [LARGE SCALE GENOMIC DNA]</scope>
    <source>
        <strain evidence="17 18">CPCC 201354</strain>
    </source>
</reference>
<keyword evidence="11" id="KW-0560">Oxidoreductase</keyword>
<dbReference type="GO" id="GO:0005507">
    <property type="term" value="F:copper ion binding"/>
    <property type="evidence" value="ECO:0007669"/>
    <property type="project" value="TreeGrafter"/>
</dbReference>
<dbReference type="Proteomes" id="UP000198923">
    <property type="component" value="Unassembled WGS sequence"/>
</dbReference>
<evidence type="ECO:0000256" key="6">
    <source>
        <dbReference type="ARBA" id="ARBA00011738"/>
    </source>
</evidence>
<name>A0A1G7R4X9_9ACTN</name>
<comment type="similarity">
    <text evidence="5 16">Belongs to the purine nucleoside phosphorylase YfiH/LACC1 family.</text>
</comment>
<dbReference type="NCBIfam" id="TIGR00726">
    <property type="entry name" value="peptidoglycan editing factor PgeF"/>
    <property type="match status" value="1"/>
</dbReference>
<evidence type="ECO:0000256" key="11">
    <source>
        <dbReference type="ARBA" id="ARBA00023002"/>
    </source>
</evidence>
<comment type="function">
    <text evidence="4">Purine nucleoside enzyme that catalyzes the phosphorolysis of adenosine and inosine nucleosides, yielding D-ribose 1-phosphate and the respective free bases, adenine and hypoxanthine. Also catalyzes the phosphorolysis of S-methyl-5'-thioadenosine into adenine and S-methyl-5-thio-alpha-D-ribose 1-phosphate. Also has adenosine deaminase activity.</text>
</comment>
<dbReference type="InterPro" id="IPR011324">
    <property type="entry name" value="Cytotoxic_necrot_fac-like_cat"/>
</dbReference>
<keyword evidence="18" id="KW-1185">Reference proteome</keyword>
<comment type="cofactor">
    <cofactor evidence="3">
        <name>Cu(2+)</name>
        <dbReference type="ChEBI" id="CHEBI:29036"/>
    </cofactor>
</comment>
<gene>
    <name evidence="17" type="ORF">SAMN05421505_101252</name>
</gene>
<keyword evidence="7" id="KW-0808">Transferase</keyword>
<evidence type="ECO:0000256" key="2">
    <source>
        <dbReference type="ARBA" id="ARBA00001947"/>
    </source>
</evidence>
<evidence type="ECO:0000256" key="13">
    <source>
        <dbReference type="ARBA" id="ARBA00047989"/>
    </source>
</evidence>
<evidence type="ECO:0000256" key="1">
    <source>
        <dbReference type="ARBA" id="ARBA00000553"/>
    </source>
</evidence>
<dbReference type="PANTHER" id="PTHR30616:SF2">
    <property type="entry name" value="PURINE NUCLEOSIDE PHOSPHORYLASE LACC1"/>
    <property type="match status" value="1"/>
</dbReference>
<evidence type="ECO:0000256" key="7">
    <source>
        <dbReference type="ARBA" id="ARBA00022679"/>
    </source>
</evidence>
<dbReference type="Gene3D" id="3.60.140.10">
    <property type="entry name" value="CNF1/YfiH-like putative cysteine hydrolases"/>
    <property type="match status" value="1"/>
</dbReference>
<dbReference type="STRING" id="504805.SAMN05421505_101252"/>
<evidence type="ECO:0000256" key="16">
    <source>
        <dbReference type="RuleBase" id="RU361274"/>
    </source>
</evidence>
<keyword evidence="9" id="KW-0378">Hydrolase</keyword>
<evidence type="ECO:0000256" key="10">
    <source>
        <dbReference type="ARBA" id="ARBA00022833"/>
    </source>
</evidence>
<dbReference type="GO" id="GO:0017061">
    <property type="term" value="F:S-methyl-5-thioadenosine phosphorylase activity"/>
    <property type="evidence" value="ECO:0007669"/>
    <property type="project" value="UniProtKB-EC"/>
</dbReference>
<dbReference type="GO" id="GO:0016491">
    <property type="term" value="F:oxidoreductase activity"/>
    <property type="evidence" value="ECO:0007669"/>
    <property type="project" value="UniProtKB-KW"/>
</dbReference>
<accession>A0A1G7R4X9</accession>
<dbReference type="GO" id="GO:0016787">
    <property type="term" value="F:hydrolase activity"/>
    <property type="evidence" value="ECO:0007669"/>
    <property type="project" value="UniProtKB-KW"/>
</dbReference>
<comment type="catalytic activity">
    <reaction evidence="15">
        <text>S-methyl-5'-thioadenosine + phosphate = 5-(methylsulfanyl)-alpha-D-ribose 1-phosphate + adenine</text>
        <dbReference type="Rhea" id="RHEA:11852"/>
        <dbReference type="ChEBI" id="CHEBI:16708"/>
        <dbReference type="ChEBI" id="CHEBI:17509"/>
        <dbReference type="ChEBI" id="CHEBI:43474"/>
        <dbReference type="ChEBI" id="CHEBI:58533"/>
        <dbReference type="EC" id="2.4.2.28"/>
    </reaction>
    <physiologicalReaction direction="left-to-right" evidence="15">
        <dbReference type="Rhea" id="RHEA:11853"/>
    </physiologicalReaction>
</comment>
<evidence type="ECO:0000256" key="12">
    <source>
        <dbReference type="ARBA" id="ARBA00023008"/>
    </source>
</evidence>
<dbReference type="AlphaFoldDB" id="A0A1G7R4X9"/>
<comment type="catalytic activity">
    <reaction evidence="13">
        <text>adenosine + H2O + H(+) = inosine + NH4(+)</text>
        <dbReference type="Rhea" id="RHEA:24408"/>
        <dbReference type="ChEBI" id="CHEBI:15377"/>
        <dbReference type="ChEBI" id="CHEBI:15378"/>
        <dbReference type="ChEBI" id="CHEBI:16335"/>
        <dbReference type="ChEBI" id="CHEBI:17596"/>
        <dbReference type="ChEBI" id="CHEBI:28938"/>
        <dbReference type="EC" id="3.5.4.4"/>
    </reaction>
    <physiologicalReaction direction="left-to-right" evidence="13">
        <dbReference type="Rhea" id="RHEA:24409"/>
    </physiologicalReaction>
</comment>
<dbReference type="EMBL" id="FNCN01000001">
    <property type="protein sequence ID" value="SDG05777.1"/>
    <property type="molecule type" value="Genomic_DNA"/>
</dbReference>
<organism evidence="17 18">
    <name type="scientific">Sinosporangium album</name>
    <dbReference type="NCBI Taxonomy" id="504805"/>
    <lineage>
        <taxon>Bacteria</taxon>
        <taxon>Bacillati</taxon>
        <taxon>Actinomycetota</taxon>
        <taxon>Actinomycetes</taxon>
        <taxon>Streptosporangiales</taxon>
        <taxon>Streptosporangiaceae</taxon>
        <taxon>Sinosporangium</taxon>
    </lineage>
</organism>
<keyword evidence="8" id="KW-0479">Metal-binding</keyword>
<evidence type="ECO:0000313" key="17">
    <source>
        <dbReference type="EMBL" id="SDG05777.1"/>
    </source>
</evidence>
<comment type="subunit">
    <text evidence="6">Homodimer.</text>
</comment>
<evidence type="ECO:0000256" key="9">
    <source>
        <dbReference type="ARBA" id="ARBA00022801"/>
    </source>
</evidence>
<proteinExistence type="inferred from homology"/>
<comment type="catalytic activity">
    <reaction evidence="14">
        <text>adenosine + phosphate = alpha-D-ribose 1-phosphate + adenine</text>
        <dbReference type="Rhea" id="RHEA:27642"/>
        <dbReference type="ChEBI" id="CHEBI:16335"/>
        <dbReference type="ChEBI" id="CHEBI:16708"/>
        <dbReference type="ChEBI" id="CHEBI:43474"/>
        <dbReference type="ChEBI" id="CHEBI:57720"/>
        <dbReference type="EC" id="2.4.2.1"/>
    </reaction>
    <physiologicalReaction direction="left-to-right" evidence="14">
        <dbReference type="Rhea" id="RHEA:27643"/>
    </physiologicalReaction>
</comment>
<dbReference type="SUPFAM" id="SSF64438">
    <property type="entry name" value="CNF1/YfiH-like putative cysteine hydrolases"/>
    <property type="match status" value="1"/>
</dbReference>
<comment type="cofactor">
    <cofactor evidence="2">
        <name>Zn(2+)</name>
        <dbReference type="ChEBI" id="CHEBI:29105"/>
    </cofactor>
</comment>